<sequence>MTPARWYAAVCPQALAAAPLCLRANVTPTDQGVTPARWYVAACSQALAAVPLRLRADVTPTD</sequence>
<reference evidence="2" key="2">
    <citation type="submission" date="2020-09" db="EMBL/GenBank/DDBJ databases">
        <authorList>
            <person name="Sun Q."/>
            <person name="Zhou Y."/>
        </authorList>
    </citation>
    <scope>NUCLEOTIDE SEQUENCE</scope>
    <source>
        <strain evidence="2">CGMCC 1.16134</strain>
    </source>
</reference>
<feature type="chain" id="PRO_5039085535" evidence="1">
    <location>
        <begin position="17"/>
        <end position="62"/>
    </location>
</feature>
<name>A0A917FG01_9BACL</name>
<reference evidence="2" key="1">
    <citation type="journal article" date="2014" name="Int. J. Syst. Evol. Microbiol.">
        <title>Complete genome sequence of Corynebacterium casei LMG S-19264T (=DSM 44701T), isolated from a smear-ripened cheese.</title>
        <authorList>
            <consortium name="US DOE Joint Genome Institute (JGI-PGF)"/>
            <person name="Walter F."/>
            <person name="Albersmeier A."/>
            <person name="Kalinowski J."/>
            <person name="Ruckert C."/>
        </authorList>
    </citation>
    <scope>NUCLEOTIDE SEQUENCE</scope>
    <source>
        <strain evidence="2">CGMCC 1.16134</strain>
    </source>
</reference>
<proteinExistence type="predicted"/>
<dbReference type="EMBL" id="BMKR01000008">
    <property type="protein sequence ID" value="GGF78225.1"/>
    <property type="molecule type" value="Genomic_DNA"/>
</dbReference>
<keyword evidence="3" id="KW-1185">Reference proteome</keyword>
<keyword evidence="1" id="KW-0732">Signal</keyword>
<dbReference type="Proteomes" id="UP000637643">
    <property type="component" value="Unassembled WGS sequence"/>
</dbReference>
<gene>
    <name evidence="2" type="ORF">GCM10010912_24070</name>
</gene>
<organism evidence="2 3">
    <name type="scientific">Paenibacillus albidus</name>
    <dbReference type="NCBI Taxonomy" id="2041023"/>
    <lineage>
        <taxon>Bacteria</taxon>
        <taxon>Bacillati</taxon>
        <taxon>Bacillota</taxon>
        <taxon>Bacilli</taxon>
        <taxon>Bacillales</taxon>
        <taxon>Paenibacillaceae</taxon>
        <taxon>Paenibacillus</taxon>
    </lineage>
</organism>
<accession>A0A917FG01</accession>
<evidence type="ECO:0000256" key="1">
    <source>
        <dbReference type="SAM" id="SignalP"/>
    </source>
</evidence>
<evidence type="ECO:0000313" key="3">
    <source>
        <dbReference type="Proteomes" id="UP000637643"/>
    </source>
</evidence>
<feature type="signal peptide" evidence="1">
    <location>
        <begin position="1"/>
        <end position="16"/>
    </location>
</feature>
<dbReference type="AlphaFoldDB" id="A0A917FG01"/>
<comment type="caution">
    <text evidence="2">The sequence shown here is derived from an EMBL/GenBank/DDBJ whole genome shotgun (WGS) entry which is preliminary data.</text>
</comment>
<protein>
    <submittedName>
        <fullName evidence="2">Uncharacterized protein</fullName>
    </submittedName>
</protein>
<evidence type="ECO:0000313" key="2">
    <source>
        <dbReference type="EMBL" id="GGF78225.1"/>
    </source>
</evidence>